<sequence length="331" mass="37764">MFEPQRFVDLQENSSFGDPKSWLSGDNHNIMNGGNSSRAQSSLTYSNANLDRVLYNDLVEMIPLVQSLIEQKANNSFTRRGSMIYTKTPSRESLSRKVSDIKGRMRKKKDQADKSGNNNQDGDNYSIVSSEALATEKVNEELISLREQLEDLQRKLFEKDELLKSAEISKNEINDVHTELDRLKRHAVEKDSLIKSIQLQLSDAKIKLADKQAALEKARWEAMTSKQQVEKLQNNIDSMRGEFSTFMTFINGLTKNNPTTDADDYELEPYHLDPLPYIDDLDDKEMLKMEEAKQAYLVALAATKEKQDEESMTAAASARLCLQSFLFRSEK</sequence>
<keyword evidence="4" id="KW-1185">Reference proteome</keyword>
<dbReference type="GO" id="GO:0008017">
    <property type="term" value="F:microtubule binding"/>
    <property type="evidence" value="ECO:0007669"/>
    <property type="project" value="InterPro"/>
</dbReference>
<protein>
    <submittedName>
        <fullName evidence="3">Suppressor protein SRP40-like</fullName>
    </submittedName>
</protein>
<feature type="region of interest" description="Disordered" evidence="2">
    <location>
        <begin position="84"/>
        <end position="127"/>
    </location>
</feature>
<organism evidence="3 4">
    <name type="scientific">Hibiscus syriacus</name>
    <name type="common">Rose of Sharon</name>
    <dbReference type="NCBI Taxonomy" id="106335"/>
    <lineage>
        <taxon>Eukaryota</taxon>
        <taxon>Viridiplantae</taxon>
        <taxon>Streptophyta</taxon>
        <taxon>Embryophyta</taxon>
        <taxon>Tracheophyta</taxon>
        <taxon>Spermatophyta</taxon>
        <taxon>Magnoliopsida</taxon>
        <taxon>eudicotyledons</taxon>
        <taxon>Gunneridae</taxon>
        <taxon>Pentapetalae</taxon>
        <taxon>rosids</taxon>
        <taxon>malvids</taxon>
        <taxon>Malvales</taxon>
        <taxon>Malvaceae</taxon>
        <taxon>Malvoideae</taxon>
        <taxon>Hibiscus</taxon>
    </lineage>
</organism>
<evidence type="ECO:0000313" key="3">
    <source>
        <dbReference type="EMBL" id="KAE8686199.1"/>
    </source>
</evidence>
<keyword evidence="1" id="KW-0175">Coiled coil</keyword>
<dbReference type="PANTHER" id="PTHR35502">
    <property type="entry name" value="PROTEIN MICROTUBULE BINDING PROTEIN 2C"/>
    <property type="match status" value="1"/>
</dbReference>
<dbReference type="InterPro" id="IPR040289">
    <property type="entry name" value="MBP2C"/>
</dbReference>
<feature type="coiled-coil region" evidence="1">
    <location>
        <begin position="135"/>
        <end position="242"/>
    </location>
</feature>
<comment type="caution">
    <text evidence="3">The sequence shown here is derived from an EMBL/GenBank/DDBJ whole genome shotgun (WGS) entry which is preliminary data.</text>
</comment>
<dbReference type="OrthoDB" id="1915670at2759"/>
<reference evidence="3" key="1">
    <citation type="submission" date="2019-09" db="EMBL/GenBank/DDBJ databases">
        <title>Draft genome information of white flower Hibiscus syriacus.</title>
        <authorList>
            <person name="Kim Y.-M."/>
        </authorList>
    </citation>
    <scope>NUCLEOTIDE SEQUENCE [LARGE SCALE GENOMIC DNA]</scope>
    <source>
        <strain evidence="3">YM2019G1</strain>
    </source>
</reference>
<accession>A0A6A2Z445</accession>
<evidence type="ECO:0000256" key="2">
    <source>
        <dbReference type="SAM" id="MobiDB-lite"/>
    </source>
</evidence>
<gene>
    <name evidence="3" type="ORF">F3Y22_tig00111073pilonHSYRG00024</name>
</gene>
<dbReference type="Proteomes" id="UP000436088">
    <property type="component" value="Unassembled WGS sequence"/>
</dbReference>
<dbReference type="GO" id="GO:0010497">
    <property type="term" value="P:plasmodesmata-mediated intercellular transport"/>
    <property type="evidence" value="ECO:0007669"/>
    <property type="project" value="InterPro"/>
</dbReference>
<feature type="compositionally biased region" description="Basic and acidic residues" evidence="2">
    <location>
        <begin position="89"/>
        <end position="103"/>
    </location>
</feature>
<feature type="compositionally biased region" description="Polar residues" evidence="2">
    <location>
        <begin position="114"/>
        <end position="127"/>
    </location>
</feature>
<evidence type="ECO:0000313" key="4">
    <source>
        <dbReference type="Proteomes" id="UP000436088"/>
    </source>
</evidence>
<dbReference type="PANTHER" id="PTHR35502:SF2">
    <property type="entry name" value="PROTEIN MICROTUBULE BINDING PROTEIN 2C"/>
    <property type="match status" value="1"/>
</dbReference>
<evidence type="ECO:0000256" key="1">
    <source>
        <dbReference type="SAM" id="Coils"/>
    </source>
</evidence>
<dbReference type="EMBL" id="VEPZ02001222">
    <property type="protein sequence ID" value="KAE8686199.1"/>
    <property type="molecule type" value="Genomic_DNA"/>
</dbReference>
<proteinExistence type="predicted"/>
<name>A0A6A2Z445_HIBSY</name>
<dbReference type="AlphaFoldDB" id="A0A6A2Z445"/>